<accession>A0A2P8CJG0</accession>
<organism evidence="2 3">
    <name type="scientific">Prolixibacter denitrificans</name>
    <dbReference type="NCBI Taxonomy" id="1541063"/>
    <lineage>
        <taxon>Bacteria</taxon>
        <taxon>Pseudomonadati</taxon>
        <taxon>Bacteroidota</taxon>
        <taxon>Bacteroidia</taxon>
        <taxon>Marinilabiliales</taxon>
        <taxon>Prolixibacteraceae</taxon>
        <taxon>Prolixibacter</taxon>
    </lineage>
</organism>
<evidence type="ECO:0000313" key="1">
    <source>
        <dbReference type="EMBL" id="GET23641.1"/>
    </source>
</evidence>
<dbReference type="Proteomes" id="UP000396862">
    <property type="component" value="Unassembled WGS sequence"/>
</dbReference>
<evidence type="ECO:0000313" key="2">
    <source>
        <dbReference type="EMBL" id="PSK85099.1"/>
    </source>
</evidence>
<dbReference type="Pfam" id="PF19662">
    <property type="entry name" value="DUF6165"/>
    <property type="match status" value="1"/>
</dbReference>
<proteinExistence type="predicted"/>
<dbReference type="RefSeq" id="WP_106540168.1">
    <property type="nucleotide sequence ID" value="NZ_BLAU01000001.1"/>
</dbReference>
<evidence type="ECO:0000313" key="3">
    <source>
        <dbReference type="Proteomes" id="UP000240621"/>
    </source>
</evidence>
<gene>
    <name evidence="2" type="ORF">CLV93_10151</name>
    <name evidence="1" type="ORF">JCM18694_38870</name>
</gene>
<reference evidence="1 4" key="2">
    <citation type="submission" date="2019-10" db="EMBL/GenBank/DDBJ databases">
        <title>Prolixibacter strains distinguished by the presence of nitrate reductase genes were adept at nitrate-dependent anaerobic corrosion of metallic iron and carbon steel.</title>
        <authorList>
            <person name="Iino T."/>
            <person name="Shono N."/>
            <person name="Ito K."/>
            <person name="Nakamura R."/>
            <person name="Sueoka K."/>
            <person name="Harayama S."/>
            <person name="Ohkuma M."/>
        </authorList>
    </citation>
    <scope>NUCLEOTIDE SEQUENCE [LARGE SCALE GENOMIC DNA]</scope>
    <source>
        <strain evidence="1 4">MIC1-1</strain>
    </source>
</reference>
<dbReference type="SUPFAM" id="SSF90257">
    <property type="entry name" value="Myosin rod fragments"/>
    <property type="match status" value="1"/>
</dbReference>
<protein>
    <submittedName>
        <fullName evidence="2">Uncharacterized protein</fullName>
    </submittedName>
</protein>
<dbReference type="EMBL" id="BLAU01000001">
    <property type="protein sequence ID" value="GET23641.1"/>
    <property type="molecule type" value="Genomic_DNA"/>
</dbReference>
<sequence length="124" mass="14712">MKIEVSNGEIADKLTIIEIKLERISDEAKLVNLKKEYEVLNEAVSQIIDKKDALYKELYDINCQLWDIEDRIRDLERNKDFGQDFIETARAVYFTNDKRSDVKRRINEKTGSNLVEEKSYEDYQ</sequence>
<reference evidence="2 3" key="1">
    <citation type="submission" date="2018-03" db="EMBL/GenBank/DDBJ databases">
        <title>Genomic Encyclopedia of Archaeal and Bacterial Type Strains, Phase II (KMG-II): from individual species to whole genera.</title>
        <authorList>
            <person name="Goeker M."/>
        </authorList>
    </citation>
    <scope>NUCLEOTIDE SEQUENCE [LARGE SCALE GENOMIC DNA]</scope>
    <source>
        <strain evidence="2 3">DSM 27267</strain>
    </source>
</reference>
<dbReference type="EMBL" id="PYGC01000001">
    <property type="protein sequence ID" value="PSK85099.1"/>
    <property type="molecule type" value="Genomic_DNA"/>
</dbReference>
<keyword evidence="4" id="KW-1185">Reference proteome</keyword>
<comment type="caution">
    <text evidence="2">The sequence shown here is derived from an EMBL/GenBank/DDBJ whole genome shotgun (WGS) entry which is preliminary data.</text>
</comment>
<dbReference type="OrthoDB" id="9155693at2"/>
<dbReference type="InterPro" id="IPR046163">
    <property type="entry name" value="DUF6165"/>
</dbReference>
<dbReference type="AlphaFoldDB" id="A0A2P8CJG0"/>
<evidence type="ECO:0000313" key="4">
    <source>
        <dbReference type="Proteomes" id="UP000396862"/>
    </source>
</evidence>
<dbReference type="Proteomes" id="UP000240621">
    <property type="component" value="Unassembled WGS sequence"/>
</dbReference>
<name>A0A2P8CJG0_9BACT</name>